<keyword evidence="8 12" id="KW-0472">Membrane</keyword>
<feature type="transmembrane region" description="Helical" evidence="12">
    <location>
        <begin position="1367"/>
        <end position="1388"/>
    </location>
</feature>
<evidence type="ECO:0000256" key="12">
    <source>
        <dbReference type="SAM" id="Phobius"/>
    </source>
</evidence>
<comment type="caution">
    <text evidence="14">The sequence shown here is derived from an EMBL/GenBank/DDBJ whole genome shotgun (WGS) entry which is preliminary data.</text>
</comment>
<dbReference type="InterPro" id="IPR000253">
    <property type="entry name" value="FHA_dom"/>
</dbReference>
<dbReference type="PANTHER" id="PTHR46208">
    <property type="entry name" value="MITOCHONDRIAL IMPORT RECEPTOR SUBUNIT TOM70"/>
    <property type="match status" value="1"/>
</dbReference>
<reference evidence="15" key="1">
    <citation type="journal article" date="2014" name="Genome Announc.">
        <title>Draft genome sequence of the formaldehyde-resistant fungus Byssochlamys spectabilis No. 5 (anamorph Paecilomyces variotii No. 5) (NBRC109023).</title>
        <authorList>
            <person name="Oka T."/>
            <person name="Ekino K."/>
            <person name="Fukuda K."/>
            <person name="Nomura Y."/>
        </authorList>
    </citation>
    <scope>NUCLEOTIDE SEQUENCE [LARGE SCALE GENOMIC DNA]</scope>
    <source>
        <strain evidence="15">No. 5 / NBRC 109023</strain>
    </source>
</reference>
<evidence type="ECO:0000256" key="4">
    <source>
        <dbReference type="ARBA" id="ARBA00022787"/>
    </source>
</evidence>
<feature type="compositionally biased region" description="Basic residues" evidence="11">
    <location>
        <begin position="78"/>
        <end position="88"/>
    </location>
</feature>
<keyword evidence="5 10" id="KW-0802">TPR repeat</keyword>
<keyword evidence="3" id="KW-0677">Repeat</keyword>
<feature type="compositionally biased region" description="Basic and acidic residues" evidence="11">
    <location>
        <begin position="89"/>
        <end position="99"/>
    </location>
</feature>
<dbReference type="Pfam" id="PF13432">
    <property type="entry name" value="TPR_16"/>
    <property type="match status" value="1"/>
</dbReference>
<feature type="repeat" description="TPR" evidence="10">
    <location>
        <begin position="411"/>
        <end position="444"/>
    </location>
</feature>
<accession>V5G4H6</accession>
<dbReference type="InParanoid" id="V5G4H6"/>
<dbReference type="EMBL" id="BAUL01000178">
    <property type="protein sequence ID" value="GAD96891.1"/>
    <property type="molecule type" value="Genomic_DNA"/>
</dbReference>
<feature type="region of interest" description="Disordered" evidence="11">
    <location>
        <begin position="936"/>
        <end position="1075"/>
    </location>
</feature>
<keyword evidence="6 12" id="KW-1133">Transmembrane helix</keyword>
<dbReference type="GO" id="GO:0005741">
    <property type="term" value="C:mitochondrial outer membrane"/>
    <property type="evidence" value="ECO:0007669"/>
    <property type="project" value="UniProtKB-SubCell"/>
</dbReference>
<proteinExistence type="inferred from homology"/>
<feature type="region of interest" description="Disordered" evidence="11">
    <location>
        <begin position="1218"/>
        <end position="1237"/>
    </location>
</feature>
<evidence type="ECO:0000256" key="9">
    <source>
        <dbReference type="ARBA" id="ARBA00038030"/>
    </source>
</evidence>
<feature type="domain" description="FHA" evidence="13">
    <location>
        <begin position="793"/>
        <end position="854"/>
    </location>
</feature>
<keyword evidence="14" id="KW-0675">Receptor</keyword>
<feature type="transmembrane region" description="Helical" evidence="12">
    <location>
        <begin position="42"/>
        <end position="63"/>
    </location>
</feature>
<evidence type="ECO:0000256" key="10">
    <source>
        <dbReference type="PROSITE-ProRule" id="PRU00339"/>
    </source>
</evidence>
<evidence type="ECO:0000259" key="13">
    <source>
        <dbReference type="PROSITE" id="PS50006"/>
    </source>
</evidence>
<dbReference type="InterPro" id="IPR008984">
    <property type="entry name" value="SMAD_FHA_dom_sf"/>
</dbReference>
<dbReference type="Gene3D" id="2.60.200.20">
    <property type="match status" value="1"/>
</dbReference>
<gene>
    <name evidence="14" type="ORF">PVAR5_5556</name>
</gene>
<dbReference type="Gene3D" id="1.25.40.10">
    <property type="entry name" value="Tetratricopeptide repeat domain"/>
    <property type="match status" value="2"/>
</dbReference>
<keyword evidence="7" id="KW-0496">Mitochondrion</keyword>
<evidence type="ECO:0000256" key="5">
    <source>
        <dbReference type="ARBA" id="ARBA00022803"/>
    </source>
</evidence>
<sequence length="1395" mass="152337">MASAPPPATATQNVVLDTSALSSSSSASVWDRISKWVSENKAIVYTIAGVAVVVTSAGVVYYLSDSSSKPAAPSAEKRKSKKERRKEKKRAEEEKKAEKAASAQDESAKKKAEEPSEELPEVDEATVGNLDEETRKAYAAKLKAAGNKAYGSKDYNKAIDLYGKAILCKPDPVFYSNRAACYNALSDWEKVVEDTSAAISMDSGYVKALNRRAIAYEHLGKFSEALLDFTASCIIDSFTNDMSRLSLERLLKKVAEKKGKEIVEAKGNKLPNATFVSNYLQSFRPKPVPAGLEESAELSEDTGKGQLRKGYLALAKKTGDGYEEAAQAFKKALELGDLGEYEAEALNMRATFTYLQGNAPAALADLNKSLELQPSLVQSYVKRASLHLELGNKDAAQDDFELAITHNKDDPDIYYHRAQLHFILGEYAEAAKDYQKSIDLDRSFIYSHIQLGVTQYKLGSVASAMATFRRSEKNFEDVPDVYNYFGELLLDQQKFSEAIEKFDKAMDMEKNSKPMAINVLPLINKALAVFQWKQNFEEAENLCQKALIIDPECDIAVGTMAQLLLQQGKVSQALKYFERAAELARTEAEVVNAISYAEATRTQLEVQEKYPQLAARLQSMGAGFGGAPGIKIQQYWQPIALSKATRANSQLQRQVTRPSACVALSPPGCAQPQLHLIGAPIRSPPLLLSCTHSPSIPSICSITSQAFRSLAVSSVSFGALPRDTDLNRSCGAVLLHNELVLNSPRSDFTYQASNVDRKDTVQNRAAVVTLHPVYSPDTLPFRSLTFASDEDSISIGRSSKCLSKNLVPAHNNAWFESRVMSRDHARLGIRLEKEIVYVRDNGSMHGTSLNGKKITTGRDVSVHSGDILTFGNEVTRGSETFAPLRVRCECAWFDNNIKEASEPPEKLPSKPFTNSFSVPDDDEVVEVVHDTGYKQVTTFTVPDSDDDSEADSANPEDQSTPATSPLSKDAVDCKREDAESSSPKESQPKPEAYESDRDESAEKLPVTFDEDQAPVTPTMTPPAAFSPCVFSDNEEWEGDEISSSQEDSESQMSDELEDDEDADASCSSDESFEEGFANGHTHAANKSYTPPPAAYATTLSTGPCINEWAGPSDADYIPQQRHCRFPNGVFVKGPSSYGYSDGPFMFDNARSSAENVGAMGPVVLPGPSTIVDHRAEQDMHEQQWKELRSYNNSIGKPVLPSFMNLPFFPQCGNVSSNEKTTFGSENTSERRAGESTTTTRVSIADIVHDCKPSEPRASLKRKAAEMELDSVVSVPSYFDQFSEIPHCDESIRDDQLESVFGDVASLPDAQPQLPVSGLDSSPPELTKIPAAPEEQSAANTVSDNGPLRKRAKLTHAPSRRSKLARDAAVAFGGVVVGSILTVAGLASLPPDFFTN</sequence>
<dbReference type="SUPFAM" id="SSF48452">
    <property type="entry name" value="TPR-like"/>
    <property type="match status" value="3"/>
</dbReference>
<feature type="compositionally biased region" description="Basic and acidic residues" evidence="11">
    <location>
        <begin position="986"/>
        <end position="1002"/>
    </location>
</feature>
<comment type="similarity">
    <text evidence="9">Belongs to the Tom70 family.</text>
</comment>
<protein>
    <submittedName>
        <fullName evidence="14">Import receptor subunit tom-70</fullName>
    </submittedName>
</protein>
<evidence type="ECO:0000256" key="1">
    <source>
        <dbReference type="ARBA" id="ARBA00004572"/>
    </source>
</evidence>
<comment type="subcellular location">
    <subcellularLocation>
        <location evidence="1">Mitochondrion outer membrane</location>
        <topology evidence="1">Single-pass membrane protein</topology>
    </subcellularLocation>
</comment>
<dbReference type="OrthoDB" id="2942533at2759"/>
<evidence type="ECO:0000313" key="15">
    <source>
        <dbReference type="Proteomes" id="UP000018001"/>
    </source>
</evidence>
<feature type="region of interest" description="Disordered" evidence="11">
    <location>
        <begin position="1308"/>
        <end position="1359"/>
    </location>
</feature>
<dbReference type="PANTHER" id="PTHR46208:SF1">
    <property type="entry name" value="MITOCHONDRIAL IMPORT RECEPTOR SUBUNIT TOM70"/>
    <property type="match status" value="1"/>
</dbReference>
<dbReference type="InterPro" id="IPR019734">
    <property type="entry name" value="TPR_rpt"/>
</dbReference>
<dbReference type="HOGENOM" id="CLU_254667_0_0_1"/>
<dbReference type="SMART" id="SM00028">
    <property type="entry name" value="TPR"/>
    <property type="match status" value="10"/>
</dbReference>
<dbReference type="Pfam" id="PF00498">
    <property type="entry name" value="FHA"/>
    <property type="match status" value="1"/>
</dbReference>
<evidence type="ECO:0000256" key="7">
    <source>
        <dbReference type="ARBA" id="ARBA00023128"/>
    </source>
</evidence>
<dbReference type="GO" id="GO:0045039">
    <property type="term" value="P:protein insertion into mitochondrial inner membrane"/>
    <property type="evidence" value="ECO:0007669"/>
    <property type="project" value="TreeGrafter"/>
</dbReference>
<feature type="region of interest" description="Disordered" evidence="11">
    <location>
        <begin position="66"/>
        <end position="127"/>
    </location>
</feature>
<dbReference type="GO" id="GO:0015450">
    <property type="term" value="F:protein-transporting ATPase activity"/>
    <property type="evidence" value="ECO:0007669"/>
    <property type="project" value="InterPro"/>
</dbReference>
<keyword evidence="2 12" id="KW-0812">Transmembrane</keyword>
<dbReference type="PROSITE" id="PS50006">
    <property type="entry name" value="FHA_DOMAIN"/>
    <property type="match status" value="1"/>
</dbReference>
<dbReference type="GO" id="GO:0030150">
    <property type="term" value="P:protein import into mitochondrial matrix"/>
    <property type="evidence" value="ECO:0007669"/>
    <property type="project" value="TreeGrafter"/>
</dbReference>
<feature type="repeat" description="TPR" evidence="10">
    <location>
        <begin position="479"/>
        <end position="512"/>
    </location>
</feature>
<dbReference type="GO" id="GO:0030943">
    <property type="term" value="F:mitochondrion targeting sequence binding"/>
    <property type="evidence" value="ECO:0007669"/>
    <property type="project" value="TreeGrafter"/>
</dbReference>
<evidence type="ECO:0000256" key="6">
    <source>
        <dbReference type="ARBA" id="ARBA00022989"/>
    </source>
</evidence>
<feature type="compositionally biased region" description="Basic and acidic residues" evidence="11">
    <location>
        <begin position="969"/>
        <end position="978"/>
    </location>
</feature>
<evidence type="ECO:0000256" key="8">
    <source>
        <dbReference type="ARBA" id="ARBA00023136"/>
    </source>
</evidence>
<organism evidence="14 15">
    <name type="scientific">Byssochlamys spectabilis (strain No. 5 / NBRC 109023)</name>
    <name type="common">Paecilomyces variotii</name>
    <dbReference type="NCBI Taxonomy" id="1356009"/>
    <lineage>
        <taxon>Eukaryota</taxon>
        <taxon>Fungi</taxon>
        <taxon>Dikarya</taxon>
        <taxon>Ascomycota</taxon>
        <taxon>Pezizomycotina</taxon>
        <taxon>Eurotiomycetes</taxon>
        <taxon>Eurotiomycetidae</taxon>
        <taxon>Eurotiales</taxon>
        <taxon>Thermoascaceae</taxon>
        <taxon>Paecilomyces</taxon>
    </lineage>
</organism>
<evidence type="ECO:0000256" key="2">
    <source>
        <dbReference type="ARBA" id="ARBA00022692"/>
    </source>
</evidence>
<name>V5G4H6_BYSSN</name>
<keyword evidence="15" id="KW-1185">Reference proteome</keyword>
<feature type="compositionally biased region" description="Acidic residues" evidence="11">
    <location>
        <begin position="115"/>
        <end position="124"/>
    </location>
</feature>
<evidence type="ECO:0000256" key="3">
    <source>
        <dbReference type="ARBA" id="ARBA00022737"/>
    </source>
</evidence>
<dbReference type="Pfam" id="PF14559">
    <property type="entry name" value="TPR_19"/>
    <property type="match status" value="1"/>
</dbReference>
<feature type="compositionally biased region" description="Basic residues" evidence="11">
    <location>
        <begin position="1347"/>
        <end position="1359"/>
    </location>
</feature>
<dbReference type="GO" id="GO:0006886">
    <property type="term" value="P:intracellular protein transport"/>
    <property type="evidence" value="ECO:0007669"/>
    <property type="project" value="InterPro"/>
</dbReference>
<feature type="compositionally biased region" description="Low complexity" evidence="11">
    <location>
        <begin position="1013"/>
        <end position="1023"/>
    </location>
</feature>
<evidence type="ECO:0000256" key="11">
    <source>
        <dbReference type="SAM" id="MobiDB-lite"/>
    </source>
</evidence>
<feature type="compositionally biased region" description="Acidic residues" evidence="11">
    <location>
        <begin position="1032"/>
        <end position="1063"/>
    </location>
</feature>
<dbReference type="NCBIfam" id="TIGR00990">
    <property type="entry name" value="3a0801s09"/>
    <property type="match status" value="1"/>
</dbReference>
<evidence type="ECO:0000313" key="14">
    <source>
        <dbReference type="EMBL" id="GAD96891.1"/>
    </source>
</evidence>
<keyword evidence="4" id="KW-1000">Mitochondrion outer membrane</keyword>
<dbReference type="InterPro" id="IPR005687">
    <property type="entry name" value="Tom70"/>
</dbReference>
<dbReference type="PROSITE" id="PS50005">
    <property type="entry name" value="TPR"/>
    <property type="match status" value="2"/>
</dbReference>
<dbReference type="SMART" id="SM00240">
    <property type="entry name" value="FHA"/>
    <property type="match status" value="1"/>
</dbReference>
<dbReference type="SUPFAM" id="SSF49879">
    <property type="entry name" value="SMAD/FHA domain"/>
    <property type="match status" value="1"/>
</dbReference>
<dbReference type="InterPro" id="IPR011990">
    <property type="entry name" value="TPR-like_helical_dom_sf"/>
</dbReference>
<dbReference type="Proteomes" id="UP000018001">
    <property type="component" value="Unassembled WGS sequence"/>
</dbReference>
<dbReference type="eggNOG" id="KOG0547">
    <property type="taxonomic scope" value="Eukaryota"/>
</dbReference>